<dbReference type="Proteomes" id="UP001493487">
    <property type="component" value="Unassembled WGS sequence"/>
</dbReference>
<keyword evidence="5" id="KW-0574">Periplasm</keyword>
<dbReference type="SUPFAM" id="SSF49503">
    <property type="entry name" value="Cupredoxins"/>
    <property type="match status" value="1"/>
</dbReference>
<accession>A0ABV1KPH8</accession>
<sequence>MRIQLKNCLYALMLAIMIIALAACSSSTKEDQATASNTPYNETSQAPSESVAPSSESASASPATPSASASSSPSESASTEPSAQPSKEGGTKESASPSPSAEESHEHEATPKPSASKPSPEPSAPKPSPEPSKKPEQGEAEAADKTTIVEIKDFTFSPDKVTIRKGGTVKFINRDKVKHTATADGGEFDTGLIGKDVAGEVKFDETGTFSYFCSPHPGMTGTIVVEDN</sequence>
<evidence type="ECO:0000256" key="7">
    <source>
        <dbReference type="ARBA" id="ARBA00023008"/>
    </source>
</evidence>
<organism evidence="11 12">
    <name type="scientific">Cohnella silvisoli</name>
    <dbReference type="NCBI Taxonomy" id="2873699"/>
    <lineage>
        <taxon>Bacteria</taxon>
        <taxon>Bacillati</taxon>
        <taxon>Bacillota</taxon>
        <taxon>Bacilli</taxon>
        <taxon>Bacillales</taxon>
        <taxon>Paenibacillaceae</taxon>
        <taxon>Cohnella</taxon>
    </lineage>
</organism>
<feature type="region of interest" description="Disordered" evidence="8">
    <location>
        <begin position="31"/>
        <end position="146"/>
    </location>
</feature>
<dbReference type="InterPro" id="IPR008972">
    <property type="entry name" value="Cupredoxin"/>
</dbReference>
<dbReference type="PROSITE" id="PS51257">
    <property type="entry name" value="PROKAR_LIPOPROTEIN"/>
    <property type="match status" value="1"/>
</dbReference>
<dbReference type="PROSITE" id="PS00196">
    <property type="entry name" value="COPPER_BLUE"/>
    <property type="match status" value="1"/>
</dbReference>
<comment type="caution">
    <text evidence="11">The sequence shown here is derived from an EMBL/GenBank/DDBJ whole genome shotgun (WGS) entry which is preliminary data.</text>
</comment>
<keyword evidence="4" id="KW-0479">Metal-binding</keyword>
<evidence type="ECO:0000256" key="4">
    <source>
        <dbReference type="ARBA" id="ARBA00022723"/>
    </source>
</evidence>
<dbReference type="Pfam" id="PF00127">
    <property type="entry name" value="Copper-bind"/>
    <property type="match status" value="1"/>
</dbReference>
<comment type="subcellular location">
    <subcellularLocation>
        <location evidence="2">Periplasm</location>
    </subcellularLocation>
</comment>
<feature type="signal peptide" evidence="9">
    <location>
        <begin position="1"/>
        <end position="22"/>
    </location>
</feature>
<evidence type="ECO:0000256" key="3">
    <source>
        <dbReference type="ARBA" id="ARBA00022448"/>
    </source>
</evidence>
<dbReference type="InterPro" id="IPR000923">
    <property type="entry name" value="BlueCu_1"/>
</dbReference>
<keyword evidence="7" id="KW-0186">Copper</keyword>
<comment type="cofactor">
    <cofactor evidence="1">
        <name>Cu cation</name>
        <dbReference type="ChEBI" id="CHEBI:23378"/>
    </cofactor>
</comment>
<evidence type="ECO:0000313" key="12">
    <source>
        <dbReference type="Proteomes" id="UP001493487"/>
    </source>
</evidence>
<feature type="compositionally biased region" description="Low complexity" evidence="8">
    <location>
        <begin position="44"/>
        <end position="86"/>
    </location>
</feature>
<evidence type="ECO:0000313" key="11">
    <source>
        <dbReference type="EMBL" id="MEQ4481733.1"/>
    </source>
</evidence>
<dbReference type="CDD" id="cd13921">
    <property type="entry name" value="Amicyanin"/>
    <property type="match status" value="1"/>
</dbReference>
<evidence type="ECO:0000256" key="9">
    <source>
        <dbReference type="SAM" id="SignalP"/>
    </source>
</evidence>
<keyword evidence="3" id="KW-0813">Transport</keyword>
<evidence type="ECO:0000259" key="10">
    <source>
        <dbReference type="Pfam" id="PF00127"/>
    </source>
</evidence>
<evidence type="ECO:0000256" key="8">
    <source>
        <dbReference type="SAM" id="MobiDB-lite"/>
    </source>
</evidence>
<keyword evidence="12" id="KW-1185">Reference proteome</keyword>
<feature type="domain" description="Blue (type 1) copper" evidence="10">
    <location>
        <begin position="148"/>
        <end position="226"/>
    </location>
</feature>
<evidence type="ECO:0000256" key="5">
    <source>
        <dbReference type="ARBA" id="ARBA00022764"/>
    </source>
</evidence>
<dbReference type="Gene3D" id="2.60.40.420">
    <property type="entry name" value="Cupredoxins - blue copper proteins"/>
    <property type="match status" value="1"/>
</dbReference>
<evidence type="ECO:0000256" key="1">
    <source>
        <dbReference type="ARBA" id="ARBA00001935"/>
    </source>
</evidence>
<gene>
    <name evidence="11" type="ORF">QJS35_04915</name>
</gene>
<keyword evidence="6" id="KW-0249">Electron transport</keyword>
<protein>
    <submittedName>
        <fullName evidence="11">Plastocyanin/azurin family copper-binding protein</fullName>
    </submittedName>
</protein>
<dbReference type="PANTHER" id="PTHR36507:SF1">
    <property type="entry name" value="BLL1555 PROTEIN"/>
    <property type="match status" value="1"/>
</dbReference>
<dbReference type="EMBL" id="JASKHM010000002">
    <property type="protein sequence ID" value="MEQ4481733.1"/>
    <property type="molecule type" value="Genomic_DNA"/>
</dbReference>
<dbReference type="PRINTS" id="PR00155">
    <property type="entry name" value="AMICYANIN"/>
</dbReference>
<dbReference type="RefSeq" id="WP_232183503.1">
    <property type="nucleotide sequence ID" value="NZ_JAIOAP010000002.1"/>
</dbReference>
<feature type="chain" id="PRO_5047182715" evidence="9">
    <location>
        <begin position="23"/>
        <end position="228"/>
    </location>
</feature>
<dbReference type="InterPro" id="IPR035668">
    <property type="entry name" value="Amicyanin"/>
</dbReference>
<evidence type="ECO:0000256" key="2">
    <source>
        <dbReference type="ARBA" id="ARBA00004418"/>
    </source>
</evidence>
<keyword evidence="9" id="KW-0732">Signal</keyword>
<dbReference type="InterPro" id="IPR052721">
    <property type="entry name" value="ET_Amicyanin"/>
</dbReference>
<reference evidence="11 12" key="1">
    <citation type="journal article" date="2023" name="Genome Announc.">
        <title>Pan-Genome Analyses of the Genus Cohnella and Proposal of the Novel Species Cohnella silvisoli sp. nov., Isolated from Forest Soil.</title>
        <authorList>
            <person name="Wang C."/>
            <person name="Mao L."/>
            <person name="Bao G."/>
            <person name="Zhu H."/>
        </authorList>
    </citation>
    <scope>NUCLEOTIDE SEQUENCE [LARGE SCALE GENOMIC DNA]</scope>
    <source>
        <strain evidence="11 12">NL03-T5-1</strain>
    </source>
</reference>
<evidence type="ECO:0000256" key="6">
    <source>
        <dbReference type="ARBA" id="ARBA00022982"/>
    </source>
</evidence>
<feature type="compositionally biased region" description="Pro residues" evidence="8">
    <location>
        <begin position="119"/>
        <end position="130"/>
    </location>
</feature>
<dbReference type="InterPro" id="IPR028871">
    <property type="entry name" value="BlueCu_1_BS"/>
</dbReference>
<proteinExistence type="predicted"/>
<feature type="compositionally biased region" description="Polar residues" evidence="8">
    <location>
        <begin position="33"/>
        <end position="43"/>
    </location>
</feature>
<name>A0ABV1KPH8_9BACL</name>
<dbReference type="InterPro" id="IPR002386">
    <property type="entry name" value="Amicyanin/Pseudoazurin"/>
</dbReference>
<dbReference type="PANTHER" id="PTHR36507">
    <property type="entry name" value="BLL1555 PROTEIN"/>
    <property type="match status" value="1"/>
</dbReference>